<accession>I8UEX9</accession>
<evidence type="ECO:0000313" key="2">
    <source>
        <dbReference type="Proteomes" id="UP000004080"/>
    </source>
</evidence>
<dbReference type="EMBL" id="AKKV01000026">
    <property type="protein sequence ID" value="EIT85373.1"/>
    <property type="molecule type" value="Genomic_DNA"/>
</dbReference>
<organism evidence="1 2">
    <name type="scientific">Fictibacillus macauensis ZFHKF-1</name>
    <dbReference type="NCBI Taxonomy" id="1196324"/>
    <lineage>
        <taxon>Bacteria</taxon>
        <taxon>Bacillati</taxon>
        <taxon>Bacillota</taxon>
        <taxon>Bacilli</taxon>
        <taxon>Bacillales</taxon>
        <taxon>Fictibacillaceae</taxon>
        <taxon>Fictibacillus</taxon>
    </lineage>
</organism>
<proteinExistence type="predicted"/>
<dbReference type="eggNOG" id="COG3677">
    <property type="taxonomic scope" value="Bacteria"/>
</dbReference>
<dbReference type="STRING" id="1196324.A374_11535"/>
<reference evidence="1 2" key="1">
    <citation type="journal article" date="2012" name="J. Bacteriol.">
        <title>Genome of Bacillus macauensis ZFHKF-1, a Long-Chain-Forming Bacterium.</title>
        <authorList>
            <person name="Cai L."/>
            <person name="Zhang T."/>
        </authorList>
    </citation>
    <scope>NUCLEOTIDE SEQUENCE [LARGE SCALE GENOMIC DNA]</scope>
    <source>
        <strain evidence="1 2">ZFHKF-1</strain>
    </source>
</reference>
<sequence>MFRTLRNEMIYYLNNVRQKGMGGKHYDDVEETQFPTHIVVSADVLTRYVFRSDVAYDWEMNFGEIGLDTILQKEVHLNEFAKKHARFPSILTTHNHLLLTIHRPWQSIIKNWQR</sequence>
<protein>
    <submittedName>
        <fullName evidence="1">Uncharacterized protein</fullName>
    </submittedName>
</protein>
<dbReference type="Proteomes" id="UP000004080">
    <property type="component" value="Unassembled WGS sequence"/>
</dbReference>
<comment type="caution">
    <text evidence="1">The sequence shown here is derived from an EMBL/GenBank/DDBJ whole genome shotgun (WGS) entry which is preliminary data.</text>
</comment>
<dbReference type="AlphaFoldDB" id="I8UEX9"/>
<name>I8UEX9_9BACL</name>
<keyword evidence="2" id="KW-1185">Reference proteome</keyword>
<dbReference type="OrthoDB" id="9128325at2"/>
<evidence type="ECO:0000313" key="1">
    <source>
        <dbReference type="EMBL" id="EIT85373.1"/>
    </source>
</evidence>
<gene>
    <name evidence="1" type="ORF">A374_11535</name>
</gene>
<dbReference type="RefSeq" id="WP_007202391.1">
    <property type="nucleotide sequence ID" value="NZ_AKKV01000026.1"/>
</dbReference>